<dbReference type="InterPro" id="IPR012338">
    <property type="entry name" value="Beta-lactam/transpept-like"/>
</dbReference>
<sequence>MRRSYPMMKKRPAAALASLVLLAAGLTGCSSAPGPDDAVDAFLAGWKSGDLGQVAFVEPTGTKVAATDVAAALKELSGDLAKTPPAVSRDGDPEEVEGSATAKINVDWTLPGGTHWTYPSTVRLTQGKEDAWSVIWEPAIISAKLKSGDHLGLRRQRPARAGILDGAGKPIVEPRDVVRVGVEPARVDDPEGITRALDAAFKSIRPPLEINVDDLPKRIESAEDPTRFVEIVTLRADAYKQIRSKIQPLEGTQFYTEKRDLAPTRTFARALLGTADQALKEDIDKRPDEVAEGDLVGHGGLQGGFDKQLRGTPGVSVVISQKGPDGEVTDGDELFRAEPKAGTPVKTTLDVRTQNAADAALAGVKQRSALVAVRVSDGAVLAAANGPDGGTGENLAFTAQVPPGSTFKVVSAFGLLDAGKVQASTVVDCPQTFAAGGRSFKNSESFALGKVPFQVDFAKSCNTAFASLAPSLGADGLADAGRALGLEAKWDLGTAAYSGKVSTGGSEAERAAASFGQGTTLVSPLAMAAVTASVAKGSVVTPTVLTDKPAAGGAALKASTLTPLRSMMRQVITSGTATALKDVPGGAVSGKTGTAEFDDNPAHTHAWFVGWQGDVAFAVFVENGGGSGETAVPAAERFLRALR</sequence>
<evidence type="ECO:0000256" key="4">
    <source>
        <dbReference type="SAM" id="SignalP"/>
    </source>
</evidence>
<dbReference type="SUPFAM" id="SSF56601">
    <property type="entry name" value="beta-lactamase/transpeptidase-like"/>
    <property type="match status" value="1"/>
</dbReference>
<dbReference type="SUPFAM" id="SSF56519">
    <property type="entry name" value="Penicillin binding protein dimerisation domain"/>
    <property type="match status" value="1"/>
</dbReference>
<dbReference type="Pfam" id="PF03717">
    <property type="entry name" value="PBP_dimer"/>
    <property type="match status" value="1"/>
</dbReference>
<dbReference type="InterPro" id="IPR007887">
    <property type="entry name" value="MecA_N"/>
</dbReference>
<protein>
    <submittedName>
        <fullName evidence="8">Penicillin-binding protein</fullName>
    </submittedName>
</protein>
<evidence type="ECO:0000256" key="3">
    <source>
        <dbReference type="ARBA" id="ARBA00023136"/>
    </source>
</evidence>
<dbReference type="Gene3D" id="3.40.710.10">
    <property type="entry name" value="DD-peptidase/beta-lactamase superfamily"/>
    <property type="match status" value="1"/>
</dbReference>
<proteinExistence type="inferred from homology"/>
<feature type="domain" description="NTF2-like N-terminal transpeptidase" evidence="7">
    <location>
        <begin position="35"/>
        <end position="148"/>
    </location>
</feature>
<dbReference type="PANTHER" id="PTHR30627">
    <property type="entry name" value="PEPTIDOGLYCAN D,D-TRANSPEPTIDASE"/>
    <property type="match status" value="1"/>
</dbReference>
<comment type="caution">
    <text evidence="8">The sequence shown here is derived from an EMBL/GenBank/DDBJ whole genome shotgun (WGS) entry which is preliminary data.</text>
</comment>
<organism evidence="8 9">
    <name type="scientific">Asanoa iriomotensis</name>
    <dbReference type="NCBI Taxonomy" id="234613"/>
    <lineage>
        <taxon>Bacteria</taxon>
        <taxon>Bacillati</taxon>
        <taxon>Actinomycetota</taxon>
        <taxon>Actinomycetes</taxon>
        <taxon>Micromonosporales</taxon>
        <taxon>Micromonosporaceae</taxon>
        <taxon>Asanoa</taxon>
    </lineage>
</organism>
<dbReference type="PROSITE" id="PS51257">
    <property type="entry name" value="PROKAR_LIPOPROTEIN"/>
    <property type="match status" value="1"/>
</dbReference>
<feature type="domain" description="Penicillin-binding protein dimerisation" evidence="6">
    <location>
        <begin position="157"/>
        <end position="319"/>
    </location>
</feature>
<comment type="subcellular location">
    <subcellularLocation>
        <location evidence="1">Membrane</location>
    </subcellularLocation>
</comment>
<keyword evidence="4" id="KW-0732">Signal</keyword>
<dbReference type="InterPro" id="IPR050515">
    <property type="entry name" value="Beta-lactam/transpept"/>
</dbReference>
<dbReference type="RefSeq" id="WP_239090494.1">
    <property type="nucleotide sequence ID" value="NZ_BAAALU010000013.1"/>
</dbReference>
<dbReference type="Proteomes" id="UP000624325">
    <property type="component" value="Unassembled WGS sequence"/>
</dbReference>
<keyword evidence="3" id="KW-0472">Membrane</keyword>
<dbReference type="InterPro" id="IPR001460">
    <property type="entry name" value="PCN-bd_Tpept"/>
</dbReference>
<evidence type="ECO:0000313" key="8">
    <source>
        <dbReference type="EMBL" id="GIF54865.1"/>
    </source>
</evidence>
<reference evidence="8 9" key="1">
    <citation type="submission" date="2021-01" db="EMBL/GenBank/DDBJ databases">
        <title>Whole genome shotgun sequence of Asanoa iriomotensis NBRC 100142.</title>
        <authorList>
            <person name="Komaki H."/>
            <person name="Tamura T."/>
        </authorList>
    </citation>
    <scope>NUCLEOTIDE SEQUENCE [LARGE SCALE GENOMIC DNA]</scope>
    <source>
        <strain evidence="8 9">NBRC 100142</strain>
    </source>
</reference>
<evidence type="ECO:0000259" key="6">
    <source>
        <dbReference type="Pfam" id="PF03717"/>
    </source>
</evidence>
<dbReference type="EMBL" id="BONC01000004">
    <property type="protein sequence ID" value="GIF54865.1"/>
    <property type="molecule type" value="Genomic_DNA"/>
</dbReference>
<dbReference type="Gene3D" id="3.90.1310.10">
    <property type="entry name" value="Penicillin-binding protein 2a (Domain 2)"/>
    <property type="match status" value="1"/>
</dbReference>
<evidence type="ECO:0000259" key="7">
    <source>
        <dbReference type="Pfam" id="PF05223"/>
    </source>
</evidence>
<dbReference type="Pfam" id="PF05223">
    <property type="entry name" value="MecA_N"/>
    <property type="match status" value="1"/>
</dbReference>
<dbReference type="PANTHER" id="PTHR30627:SF24">
    <property type="entry name" value="PENICILLIN-BINDING PROTEIN 4B"/>
    <property type="match status" value="1"/>
</dbReference>
<name>A0ABQ4BXS9_9ACTN</name>
<evidence type="ECO:0000256" key="2">
    <source>
        <dbReference type="ARBA" id="ARBA00007171"/>
    </source>
</evidence>
<feature type="signal peptide" evidence="4">
    <location>
        <begin position="1"/>
        <end position="32"/>
    </location>
</feature>
<accession>A0ABQ4BXS9</accession>
<evidence type="ECO:0000259" key="5">
    <source>
        <dbReference type="Pfam" id="PF00905"/>
    </source>
</evidence>
<dbReference type="Pfam" id="PF00905">
    <property type="entry name" value="Transpeptidase"/>
    <property type="match status" value="1"/>
</dbReference>
<evidence type="ECO:0000256" key="1">
    <source>
        <dbReference type="ARBA" id="ARBA00004370"/>
    </source>
</evidence>
<feature type="domain" description="Penicillin-binding protein transpeptidase" evidence="5">
    <location>
        <begin position="370"/>
        <end position="637"/>
    </location>
</feature>
<dbReference type="Gene3D" id="3.30.1390.30">
    <property type="entry name" value="Penicillin-binding protein 2a, domain 3"/>
    <property type="match status" value="1"/>
</dbReference>
<feature type="chain" id="PRO_5046770568" evidence="4">
    <location>
        <begin position="33"/>
        <end position="643"/>
    </location>
</feature>
<dbReference type="InterPro" id="IPR036138">
    <property type="entry name" value="PBP_dimer_sf"/>
</dbReference>
<gene>
    <name evidence="8" type="ORF">Air01nite_09600</name>
</gene>
<evidence type="ECO:0000313" key="9">
    <source>
        <dbReference type="Proteomes" id="UP000624325"/>
    </source>
</evidence>
<keyword evidence="9" id="KW-1185">Reference proteome</keyword>
<comment type="similarity">
    <text evidence="2">Belongs to the transpeptidase family.</text>
</comment>
<dbReference type="InterPro" id="IPR005311">
    <property type="entry name" value="PBP_dimer"/>
</dbReference>